<evidence type="ECO:0000256" key="1">
    <source>
        <dbReference type="SAM" id="MobiDB-lite"/>
    </source>
</evidence>
<keyword evidence="2" id="KW-0812">Transmembrane</keyword>
<evidence type="ECO:0000313" key="3">
    <source>
        <dbReference type="EMBL" id="QHT11367.1"/>
    </source>
</evidence>
<feature type="compositionally biased region" description="Basic and acidic residues" evidence="1">
    <location>
        <begin position="118"/>
        <end position="129"/>
    </location>
</feature>
<proteinExistence type="predicted"/>
<accession>A0A6C0D4C9</accession>
<sequence length="270" mass="30387">MKNRNSNSKMRKNNNRKLFSNNKLLNNKLLNNKITLFIVTALALFSLYIHITKSNFSAVLLFFLTAALVYSFTKNMILVLGASFIVTTIASMSKNLFGLKEGFKEGADDKTDEDEKEDTTKEDTTKEDTTQEDAIVNELKNESTKKTETTNKETTNNKKHNNKQSNFDNQKLAPALFNTPSKKNVEQQLGKATEVEQAYDNLEKIMGSEKINSISSETKDLIKQQNELIKQLKTMTPALNSAMSSLGNLDLNKLTGMFNSATKNLSEMKE</sequence>
<dbReference type="EMBL" id="MN739534">
    <property type="protein sequence ID" value="QHT11367.1"/>
    <property type="molecule type" value="Genomic_DNA"/>
</dbReference>
<feature type="region of interest" description="Disordered" evidence="1">
    <location>
        <begin position="106"/>
        <end position="170"/>
    </location>
</feature>
<keyword evidence="2" id="KW-0472">Membrane</keyword>
<feature type="compositionally biased region" description="Basic and acidic residues" evidence="1">
    <location>
        <begin position="139"/>
        <end position="151"/>
    </location>
</feature>
<evidence type="ECO:0000256" key="2">
    <source>
        <dbReference type="SAM" id="Phobius"/>
    </source>
</evidence>
<dbReference type="AlphaFoldDB" id="A0A6C0D4C9"/>
<feature type="transmembrane region" description="Helical" evidence="2">
    <location>
        <begin position="34"/>
        <end position="51"/>
    </location>
</feature>
<keyword evidence="2" id="KW-1133">Transmembrane helix</keyword>
<feature type="transmembrane region" description="Helical" evidence="2">
    <location>
        <begin position="57"/>
        <end position="90"/>
    </location>
</feature>
<protein>
    <submittedName>
        <fullName evidence="3">Uncharacterized protein</fullName>
    </submittedName>
</protein>
<organism evidence="3">
    <name type="scientific">viral metagenome</name>
    <dbReference type="NCBI Taxonomy" id="1070528"/>
    <lineage>
        <taxon>unclassified sequences</taxon>
        <taxon>metagenomes</taxon>
        <taxon>organismal metagenomes</taxon>
    </lineage>
</organism>
<reference evidence="3" key="1">
    <citation type="journal article" date="2020" name="Nature">
        <title>Giant virus diversity and host interactions through global metagenomics.</title>
        <authorList>
            <person name="Schulz F."/>
            <person name="Roux S."/>
            <person name="Paez-Espino D."/>
            <person name="Jungbluth S."/>
            <person name="Walsh D.A."/>
            <person name="Denef V.J."/>
            <person name="McMahon K.D."/>
            <person name="Konstantinidis K.T."/>
            <person name="Eloe-Fadrosh E.A."/>
            <person name="Kyrpides N.C."/>
            <person name="Woyke T."/>
        </authorList>
    </citation>
    <scope>NUCLEOTIDE SEQUENCE</scope>
    <source>
        <strain evidence="3">GVMAG-M-3300023174-116</strain>
    </source>
</reference>
<name>A0A6C0D4C9_9ZZZZ</name>